<evidence type="ECO:0000313" key="2">
    <source>
        <dbReference type="EMBL" id="OGC14174.1"/>
    </source>
</evidence>
<comment type="caution">
    <text evidence="2">The sequence shown here is derived from an EMBL/GenBank/DDBJ whole genome shotgun (WGS) entry which is preliminary data.</text>
</comment>
<reference evidence="2 3" key="1">
    <citation type="journal article" date="2016" name="Nat. Commun.">
        <title>Thousands of microbial genomes shed light on interconnected biogeochemical processes in an aquifer system.</title>
        <authorList>
            <person name="Anantharaman K."/>
            <person name="Brown C.T."/>
            <person name="Hug L.A."/>
            <person name="Sharon I."/>
            <person name="Castelle C.J."/>
            <person name="Probst A.J."/>
            <person name="Thomas B.C."/>
            <person name="Singh A."/>
            <person name="Wilkins M.J."/>
            <person name="Karaoz U."/>
            <person name="Brodie E.L."/>
            <person name="Williams K.H."/>
            <person name="Hubbard S.S."/>
            <person name="Banfield J.F."/>
        </authorList>
    </citation>
    <scope>NUCLEOTIDE SEQUENCE [LARGE SCALE GENOMIC DNA]</scope>
</reference>
<name>A0A1F4S170_UNCSA</name>
<protein>
    <recommendedName>
        <fullName evidence="1">DUF5615 domain-containing protein</fullName>
    </recommendedName>
</protein>
<evidence type="ECO:0000259" key="1">
    <source>
        <dbReference type="Pfam" id="PF18480"/>
    </source>
</evidence>
<proteinExistence type="predicted"/>
<dbReference type="AlphaFoldDB" id="A0A1F4S170"/>
<dbReference type="Pfam" id="PF18480">
    <property type="entry name" value="DUF5615"/>
    <property type="match status" value="1"/>
</dbReference>
<feature type="domain" description="DUF5615" evidence="1">
    <location>
        <begin position="3"/>
        <end position="109"/>
    </location>
</feature>
<dbReference type="InterPro" id="IPR041049">
    <property type="entry name" value="DUF5615"/>
</dbReference>
<dbReference type="EMBL" id="MEUA01000040">
    <property type="protein sequence ID" value="OGC14174.1"/>
    <property type="molecule type" value="Genomic_DNA"/>
</dbReference>
<accession>A0A1F4S170</accession>
<gene>
    <name evidence="2" type="ORF">A2290_00670</name>
</gene>
<sequence length="123" mass="14192">MLKFFADENVHSEIISSLREKSLDIMTVFDAALAGRKDYEILEYCQKRGFILLTGDKDFGGLLEFGCLFGKGKVVLFRYTLINIQKIVSEFMEMLKNEEKKLLDCKSVLVVLTEGRYRIHCPK</sequence>
<dbReference type="Proteomes" id="UP000177905">
    <property type="component" value="Unassembled WGS sequence"/>
</dbReference>
<evidence type="ECO:0000313" key="3">
    <source>
        <dbReference type="Proteomes" id="UP000177905"/>
    </source>
</evidence>
<organism evidence="2 3">
    <name type="scientific">candidate division WOR-1 bacterium RIFOXYB2_FULL_36_35</name>
    <dbReference type="NCBI Taxonomy" id="1802578"/>
    <lineage>
        <taxon>Bacteria</taxon>
        <taxon>Bacillati</taxon>
        <taxon>Saganbacteria</taxon>
    </lineage>
</organism>